<evidence type="ECO:0000259" key="2">
    <source>
        <dbReference type="PROSITE" id="PS50041"/>
    </source>
</evidence>
<keyword evidence="4" id="KW-1185">Reference proteome</keyword>
<dbReference type="EMBL" id="CAJGYM010000035">
    <property type="protein sequence ID" value="CAD6193430.1"/>
    <property type="molecule type" value="Genomic_DNA"/>
</dbReference>
<dbReference type="InterPro" id="IPR001304">
    <property type="entry name" value="C-type_lectin-like"/>
</dbReference>
<proteinExistence type="predicted"/>
<evidence type="ECO:0000313" key="4">
    <source>
        <dbReference type="Proteomes" id="UP000835052"/>
    </source>
</evidence>
<dbReference type="Gene3D" id="3.10.100.10">
    <property type="entry name" value="Mannose-Binding Protein A, subunit A"/>
    <property type="match status" value="1"/>
</dbReference>
<gene>
    <name evidence="3" type="ORF">CAUJ_LOCUS9349</name>
</gene>
<feature type="chain" id="PRO_5035913008" description="C-type lectin domain-containing protein" evidence="1">
    <location>
        <begin position="17"/>
        <end position="190"/>
    </location>
</feature>
<dbReference type="PROSITE" id="PS50041">
    <property type="entry name" value="C_TYPE_LECTIN_2"/>
    <property type="match status" value="1"/>
</dbReference>
<dbReference type="OrthoDB" id="5877620at2759"/>
<dbReference type="Pfam" id="PF00059">
    <property type="entry name" value="Lectin_C"/>
    <property type="match status" value="1"/>
</dbReference>
<reference evidence="3" key="1">
    <citation type="submission" date="2020-10" db="EMBL/GenBank/DDBJ databases">
        <authorList>
            <person name="Kikuchi T."/>
        </authorList>
    </citation>
    <scope>NUCLEOTIDE SEQUENCE</scope>
    <source>
        <strain evidence="3">NKZ352</strain>
    </source>
</reference>
<dbReference type="Proteomes" id="UP000835052">
    <property type="component" value="Unassembled WGS sequence"/>
</dbReference>
<dbReference type="AlphaFoldDB" id="A0A8S1HJL6"/>
<dbReference type="SUPFAM" id="SSF56436">
    <property type="entry name" value="C-type lectin-like"/>
    <property type="match status" value="1"/>
</dbReference>
<dbReference type="PANTHER" id="PTHR22803">
    <property type="entry name" value="MANNOSE, PHOSPHOLIPASE, LECTIN RECEPTOR RELATED"/>
    <property type="match status" value="1"/>
</dbReference>
<feature type="signal peptide" evidence="1">
    <location>
        <begin position="1"/>
        <end position="16"/>
    </location>
</feature>
<organism evidence="3 4">
    <name type="scientific">Caenorhabditis auriculariae</name>
    <dbReference type="NCBI Taxonomy" id="2777116"/>
    <lineage>
        <taxon>Eukaryota</taxon>
        <taxon>Metazoa</taxon>
        <taxon>Ecdysozoa</taxon>
        <taxon>Nematoda</taxon>
        <taxon>Chromadorea</taxon>
        <taxon>Rhabditida</taxon>
        <taxon>Rhabditina</taxon>
        <taxon>Rhabditomorpha</taxon>
        <taxon>Rhabditoidea</taxon>
        <taxon>Rhabditidae</taxon>
        <taxon>Peloderinae</taxon>
        <taxon>Caenorhabditis</taxon>
    </lineage>
</organism>
<dbReference type="InterPro" id="IPR016187">
    <property type="entry name" value="CTDL_fold"/>
</dbReference>
<dbReference type="SMART" id="SM00034">
    <property type="entry name" value="CLECT"/>
    <property type="match status" value="1"/>
</dbReference>
<keyword evidence="1" id="KW-0732">Signal</keyword>
<evidence type="ECO:0000313" key="3">
    <source>
        <dbReference type="EMBL" id="CAD6193430.1"/>
    </source>
</evidence>
<dbReference type="InterPro" id="IPR050111">
    <property type="entry name" value="C-type_lectin/snaclec_domain"/>
</dbReference>
<name>A0A8S1HJL6_9PELO</name>
<feature type="domain" description="C-type lectin" evidence="2">
    <location>
        <begin position="63"/>
        <end position="177"/>
    </location>
</feature>
<accession>A0A8S1HJL6</accession>
<protein>
    <recommendedName>
        <fullName evidence="2">C-type lectin domain-containing protein</fullName>
    </recommendedName>
</protein>
<sequence>MLFKVFLAFLVAAAVGLDLNAIKRQKTTEPPPTTLAPISYTIVDPGPQAVKCDGACPTGWLYYSGSCYRKYSSSMTFSEAQNSCVGLGAKLASIQSQEENDVLRKAFDSNNVVTLKEQAWIGLKKQAGGWAWTDGSPVAFTEWAAEPTTKNCALFFVDSLTTYDYQRGLWKEFNCTQDAGSYICEKVAAA</sequence>
<comment type="caution">
    <text evidence="3">The sequence shown here is derived from an EMBL/GenBank/DDBJ whole genome shotgun (WGS) entry which is preliminary data.</text>
</comment>
<evidence type="ECO:0000256" key="1">
    <source>
        <dbReference type="SAM" id="SignalP"/>
    </source>
</evidence>
<dbReference type="InterPro" id="IPR016186">
    <property type="entry name" value="C-type_lectin-like/link_sf"/>
</dbReference>